<gene>
    <name evidence="5" type="ORF">GCM10011572_44220</name>
</gene>
<dbReference type="PROSITE" id="PS50043">
    <property type="entry name" value="HTH_LUXR_2"/>
    <property type="match status" value="1"/>
</dbReference>
<dbReference type="Gene3D" id="1.10.10.10">
    <property type="entry name" value="Winged helix-like DNA-binding domain superfamily/Winged helix DNA-binding domain"/>
    <property type="match status" value="2"/>
</dbReference>
<keyword evidence="1" id="KW-0805">Transcription regulation</keyword>
<dbReference type="PANTHER" id="PTHR44688:SF16">
    <property type="entry name" value="DNA-BINDING TRANSCRIPTIONAL ACTIVATOR DEVR_DOSR"/>
    <property type="match status" value="1"/>
</dbReference>
<dbReference type="InterPro" id="IPR000792">
    <property type="entry name" value="Tscrpt_reg_LuxR_C"/>
</dbReference>
<dbReference type="SMART" id="SM00421">
    <property type="entry name" value="HTH_LUXR"/>
    <property type="match status" value="2"/>
</dbReference>
<dbReference type="SUPFAM" id="SSF46894">
    <property type="entry name" value="C-terminal effector domain of the bipartite response regulators"/>
    <property type="match status" value="2"/>
</dbReference>
<keyword evidence="3" id="KW-0804">Transcription</keyword>
<dbReference type="Pfam" id="PF00196">
    <property type="entry name" value="GerE"/>
    <property type="match status" value="2"/>
</dbReference>
<accession>A0ABQ1L4X7</accession>
<organism evidence="5 6">
    <name type="scientific">Pseudoduganella buxea</name>
    <dbReference type="NCBI Taxonomy" id="1949069"/>
    <lineage>
        <taxon>Bacteria</taxon>
        <taxon>Pseudomonadati</taxon>
        <taxon>Pseudomonadota</taxon>
        <taxon>Betaproteobacteria</taxon>
        <taxon>Burkholderiales</taxon>
        <taxon>Oxalobacteraceae</taxon>
        <taxon>Telluria group</taxon>
        <taxon>Pseudoduganella</taxon>
    </lineage>
</organism>
<dbReference type="PANTHER" id="PTHR44688">
    <property type="entry name" value="DNA-BINDING TRANSCRIPTIONAL ACTIVATOR DEVR_DOSR"/>
    <property type="match status" value="1"/>
</dbReference>
<dbReference type="RefSeq" id="WP_170299955.1">
    <property type="nucleotide sequence ID" value="NZ_BMKG01000024.1"/>
</dbReference>
<evidence type="ECO:0000256" key="3">
    <source>
        <dbReference type="ARBA" id="ARBA00023163"/>
    </source>
</evidence>
<protein>
    <recommendedName>
        <fullName evidence="4">HTH luxR-type domain-containing protein</fullName>
    </recommendedName>
</protein>
<dbReference type="Proteomes" id="UP000622638">
    <property type="component" value="Unassembled WGS sequence"/>
</dbReference>
<dbReference type="CDD" id="cd06170">
    <property type="entry name" value="LuxR_C_like"/>
    <property type="match status" value="2"/>
</dbReference>
<dbReference type="InterPro" id="IPR016032">
    <property type="entry name" value="Sig_transdc_resp-reg_C-effctor"/>
</dbReference>
<reference evidence="6" key="1">
    <citation type="journal article" date="2019" name="Int. J. Syst. Evol. Microbiol.">
        <title>The Global Catalogue of Microorganisms (GCM) 10K type strain sequencing project: providing services to taxonomists for standard genome sequencing and annotation.</title>
        <authorList>
            <consortium name="The Broad Institute Genomics Platform"/>
            <consortium name="The Broad Institute Genome Sequencing Center for Infectious Disease"/>
            <person name="Wu L."/>
            <person name="Ma J."/>
        </authorList>
    </citation>
    <scope>NUCLEOTIDE SEQUENCE [LARGE SCALE GENOMIC DNA]</scope>
    <source>
        <strain evidence="6">CGMCC 1.15931</strain>
    </source>
</reference>
<name>A0ABQ1L4X7_9BURK</name>
<keyword evidence="2" id="KW-0238">DNA-binding</keyword>
<evidence type="ECO:0000313" key="5">
    <source>
        <dbReference type="EMBL" id="GGC18056.1"/>
    </source>
</evidence>
<evidence type="ECO:0000259" key="4">
    <source>
        <dbReference type="PROSITE" id="PS50043"/>
    </source>
</evidence>
<proteinExistence type="predicted"/>
<evidence type="ECO:0000256" key="2">
    <source>
        <dbReference type="ARBA" id="ARBA00023125"/>
    </source>
</evidence>
<keyword evidence="6" id="KW-1185">Reference proteome</keyword>
<evidence type="ECO:0000313" key="6">
    <source>
        <dbReference type="Proteomes" id="UP000622638"/>
    </source>
</evidence>
<evidence type="ECO:0000256" key="1">
    <source>
        <dbReference type="ARBA" id="ARBA00023015"/>
    </source>
</evidence>
<dbReference type="InterPro" id="IPR036388">
    <property type="entry name" value="WH-like_DNA-bd_sf"/>
</dbReference>
<comment type="caution">
    <text evidence="5">The sequence shown here is derived from an EMBL/GenBank/DDBJ whole genome shotgun (WGS) entry which is preliminary data.</text>
</comment>
<sequence>MPAPRATAGCKTGRAIMRHRPDWTSLVAASYDLRGSSPEWVGRVGRLAAPVLNGGIAPLAWAFSYTPGSFSLGHLSPACLQAVVRIPQSFVALSPEASLDRACGAGYTHLVTRITDLLVIHCLDGAGSGVCLGTLLANAAPSSCHQRRRWARVAAHLGAAFRWRTLFHTLAPDADDAPPCLDGSHKLHQMVRRSADGHADAGMASAHWEALVHGRWSMLDKFDADGRRFVVAVCNDPPCCDPRGLTPRERQVAEFAAQGKAVKEIAFLMGVTKAAVSNCMARVQHKLGLRSLVELVAFFGHGGLRRELAEVAVARERLLVGSYPLLDPCVAGCLSRAEQAVVAHLMAGASCAAIAGLRGTSRRTVANQLQSAYRKLGVRSRAELAVRLQPPC</sequence>
<feature type="domain" description="HTH luxR-type" evidence="4">
    <location>
        <begin position="238"/>
        <end position="303"/>
    </location>
</feature>
<dbReference type="EMBL" id="BMKG01000024">
    <property type="protein sequence ID" value="GGC18056.1"/>
    <property type="molecule type" value="Genomic_DNA"/>
</dbReference>